<reference evidence="1" key="1">
    <citation type="submission" date="2020-08" db="EMBL/GenBank/DDBJ databases">
        <title>Genome public.</title>
        <authorList>
            <person name="Liu C."/>
            <person name="Sun Q."/>
        </authorList>
    </citation>
    <scope>NUCLEOTIDE SEQUENCE</scope>
    <source>
        <strain evidence="1">NSJ-55</strain>
    </source>
</reference>
<dbReference type="Pfam" id="PF08780">
    <property type="entry name" value="NTase_sub_bind"/>
    <property type="match status" value="1"/>
</dbReference>
<accession>A0A923RPZ3</accession>
<name>A0A923RPZ3_9FIRM</name>
<evidence type="ECO:0000313" key="1">
    <source>
        <dbReference type="EMBL" id="MBC5688951.1"/>
    </source>
</evidence>
<organism evidence="1 2">
    <name type="scientific">Mediterraneibacter hominis</name>
    <dbReference type="NCBI Taxonomy" id="2763054"/>
    <lineage>
        <taxon>Bacteria</taxon>
        <taxon>Bacillati</taxon>
        <taxon>Bacillota</taxon>
        <taxon>Clostridia</taxon>
        <taxon>Lachnospirales</taxon>
        <taxon>Lachnospiraceae</taxon>
        <taxon>Mediterraneibacter</taxon>
    </lineage>
</organism>
<dbReference type="Proteomes" id="UP000652477">
    <property type="component" value="Unassembled WGS sequence"/>
</dbReference>
<dbReference type="InterPro" id="IPR010235">
    <property type="entry name" value="HepT"/>
</dbReference>
<dbReference type="RefSeq" id="WP_186875533.1">
    <property type="nucleotide sequence ID" value="NZ_JACOPF010000001.1"/>
</dbReference>
<comment type="caution">
    <text evidence="1">The sequence shown here is derived from an EMBL/GenBank/DDBJ whole genome shotgun (WGS) entry which is preliminary data.</text>
</comment>
<dbReference type="AlphaFoldDB" id="A0A923RPZ3"/>
<protein>
    <submittedName>
        <fullName evidence="1">Nucleotidyltransferase substrate binding protein</fullName>
    </submittedName>
</protein>
<sequence>MTVDEILQEIVKICRQYDAREVFWFGSRAKFSITFDLSWKVMKDILIQYYAITEFIADSPREVLKEVLKAELIDGDVWMEMLQC</sequence>
<dbReference type="SUPFAM" id="SSF81593">
    <property type="entry name" value="Nucleotidyltransferase substrate binding subunit/domain"/>
    <property type="match status" value="1"/>
</dbReference>
<evidence type="ECO:0000313" key="2">
    <source>
        <dbReference type="Proteomes" id="UP000652477"/>
    </source>
</evidence>
<proteinExistence type="predicted"/>
<dbReference type="Gene3D" id="1.20.120.330">
    <property type="entry name" value="Nucleotidyltransferases domain 2"/>
    <property type="match status" value="1"/>
</dbReference>
<gene>
    <name evidence="1" type="ORF">H8S37_08435</name>
</gene>
<dbReference type="EMBL" id="JACOPF010000001">
    <property type="protein sequence ID" value="MBC5688951.1"/>
    <property type="molecule type" value="Genomic_DNA"/>
</dbReference>
<keyword evidence="2" id="KW-1185">Reference proteome</keyword>